<gene>
    <name evidence="2" type="ORF">SAMN04487946_12059</name>
</gene>
<feature type="region of interest" description="Disordered" evidence="1">
    <location>
        <begin position="30"/>
        <end position="94"/>
    </location>
</feature>
<feature type="compositionally biased region" description="Basic and acidic residues" evidence="1">
    <location>
        <begin position="30"/>
        <end position="42"/>
    </location>
</feature>
<evidence type="ECO:0000313" key="3">
    <source>
        <dbReference type="Proteomes" id="UP000199170"/>
    </source>
</evidence>
<name>A0A1H3KMQ3_9EURY</name>
<dbReference type="EMBL" id="FNPB01000020">
    <property type="protein sequence ID" value="SDY53421.1"/>
    <property type="molecule type" value="Genomic_DNA"/>
</dbReference>
<protein>
    <submittedName>
        <fullName evidence="2">Uncharacterized protein</fullName>
    </submittedName>
</protein>
<sequence>GNEDAGFSEALVGVDGEWRGIQVKAMPKEKQVIDFEPTEQRRTSLPGAGEDAVNPDIQTFQDDLEARATGNGETAPERTPAETDGDSEEGDDDA</sequence>
<reference evidence="3" key="1">
    <citation type="submission" date="2016-10" db="EMBL/GenBank/DDBJ databases">
        <authorList>
            <person name="Varghese N."/>
            <person name="Submissions S."/>
        </authorList>
    </citation>
    <scope>NUCLEOTIDE SEQUENCE [LARGE SCALE GENOMIC DNA]</scope>
    <source>
        <strain evidence="3">CGMCC 1.10118</strain>
    </source>
</reference>
<evidence type="ECO:0000313" key="2">
    <source>
        <dbReference type="EMBL" id="SDY53421.1"/>
    </source>
</evidence>
<feature type="non-terminal residue" evidence="2">
    <location>
        <position position="1"/>
    </location>
</feature>
<proteinExistence type="predicted"/>
<dbReference type="AlphaFoldDB" id="A0A1H3KMQ3"/>
<keyword evidence="3" id="KW-1185">Reference proteome</keyword>
<organism evidence="2 3">
    <name type="scientific">Halobellus clavatus</name>
    <dbReference type="NCBI Taxonomy" id="660517"/>
    <lineage>
        <taxon>Archaea</taxon>
        <taxon>Methanobacteriati</taxon>
        <taxon>Methanobacteriota</taxon>
        <taxon>Stenosarchaea group</taxon>
        <taxon>Halobacteria</taxon>
        <taxon>Halobacteriales</taxon>
        <taxon>Haloferacaceae</taxon>
        <taxon>Halobellus</taxon>
    </lineage>
</organism>
<dbReference type="Proteomes" id="UP000199170">
    <property type="component" value="Unassembled WGS sequence"/>
</dbReference>
<evidence type="ECO:0000256" key="1">
    <source>
        <dbReference type="SAM" id="MobiDB-lite"/>
    </source>
</evidence>
<feature type="compositionally biased region" description="Acidic residues" evidence="1">
    <location>
        <begin position="83"/>
        <end position="94"/>
    </location>
</feature>
<accession>A0A1H3KMQ3</accession>